<dbReference type="InterPro" id="IPR000835">
    <property type="entry name" value="HTH_MarR-typ"/>
</dbReference>
<dbReference type="GO" id="GO:0006950">
    <property type="term" value="P:response to stress"/>
    <property type="evidence" value="ECO:0007669"/>
    <property type="project" value="TreeGrafter"/>
</dbReference>
<dbReference type="Proteomes" id="UP001143463">
    <property type="component" value="Unassembled WGS sequence"/>
</dbReference>
<dbReference type="PANTHER" id="PTHR33164:SF64">
    <property type="entry name" value="TRANSCRIPTIONAL REGULATOR SLYA"/>
    <property type="match status" value="1"/>
</dbReference>
<dbReference type="EMBL" id="BSFQ01000063">
    <property type="protein sequence ID" value="GLL16045.1"/>
    <property type="molecule type" value="Genomic_DNA"/>
</dbReference>
<accession>A0A9W6P1G5</accession>
<gene>
    <name evidence="5" type="ORF">GCM10017577_72000</name>
</gene>
<dbReference type="SUPFAM" id="SSF46785">
    <property type="entry name" value="Winged helix' DNA-binding domain"/>
    <property type="match status" value="1"/>
</dbReference>
<name>A0A9W6P1G5_9PSEU</name>
<reference evidence="5" key="1">
    <citation type="journal article" date="2014" name="Int. J. Syst. Evol. Microbiol.">
        <title>Complete genome sequence of Corynebacterium casei LMG S-19264T (=DSM 44701T), isolated from a smear-ripened cheese.</title>
        <authorList>
            <consortium name="US DOE Joint Genome Institute (JGI-PGF)"/>
            <person name="Walter F."/>
            <person name="Albersmeier A."/>
            <person name="Kalinowski J."/>
            <person name="Ruckert C."/>
        </authorList>
    </citation>
    <scope>NUCLEOTIDE SEQUENCE</scope>
    <source>
        <strain evidence="5">VKM Ac-1069</strain>
    </source>
</reference>
<keyword evidence="1" id="KW-0805">Transcription regulation</keyword>
<evidence type="ECO:0000313" key="6">
    <source>
        <dbReference type="Proteomes" id="UP001143463"/>
    </source>
</evidence>
<feature type="domain" description="HTH marR-type" evidence="4">
    <location>
        <begin position="10"/>
        <end position="141"/>
    </location>
</feature>
<dbReference type="InterPro" id="IPR023187">
    <property type="entry name" value="Tscrpt_reg_MarR-type_CS"/>
</dbReference>
<reference evidence="5" key="2">
    <citation type="submission" date="2023-01" db="EMBL/GenBank/DDBJ databases">
        <authorList>
            <person name="Sun Q."/>
            <person name="Evtushenko L."/>
        </authorList>
    </citation>
    <scope>NUCLEOTIDE SEQUENCE</scope>
    <source>
        <strain evidence="5">VKM Ac-1069</strain>
    </source>
</reference>
<proteinExistence type="predicted"/>
<evidence type="ECO:0000313" key="5">
    <source>
        <dbReference type="EMBL" id="GLL16045.1"/>
    </source>
</evidence>
<evidence type="ECO:0000256" key="3">
    <source>
        <dbReference type="ARBA" id="ARBA00023163"/>
    </source>
</evidence>
<keyword evidence="3" id="KW-0804">Transcription</keyword>
<protein>
    <recommendedName>
        <fullName evidence="4">HTH marR-type domain-containing protein</fullName>
    </recommendedName>
</protein>
<comment type="caution">
    <text evidence="5">The sequence shown here is derived from an EMBL/GenBank/DDBJ whole genome shotgun (WGS) entry which is preliminary data.</text>
</comment>
<dbReference type="Pfam" id="PF12802">
    <property type="entry name" value="MarR_2"/>
    <property type="match status" value="1"/>
</dbReference>
<evidence type="ECO:0000256" key="1">
    <source>
        <dbReference type="ARBA" id="ARBA00023015"/>
    </source>
</evidence>
<evidence type="ECO:0000259" key="4">
    <source>
        <dbReference type="PROSITE" id="PS50995"/>
    </source>
</evidence>
<dbReference type="InterPro" id="IPR036388">
    <property type="entry name" value="WH-like_DNA-bd_sf"/>
</dbReference>
<sequence length="141" mass="15056">MSSAPPSVTDAGLLDALAGAAHRVERRVEEALGPDGPGLDRWRVLDLLADGEGHPMSGIAAAVRVPAPTLTKIVDRLIDQGLVYRRVDETDRRRVLVLLSDRGRELHARLAPAVGEVEAALLQELGAAAGDLRLHLGRLAR</sequence>
<dbReference type="PROSITE" id="PS50995">
    <property type="entry name" value="HTH_MARR_2"/>
    <property type="match status" value="1"/>
</dbReference>
<dbReference type="SMART" id="SM00347">
    <property type="entry name" value="HTH_MARR"/>
    <property type="match status" value="1"/>
</dbReference>
<dbReference type="PROSITE" id="PS01117">
    <property type="entry name" value="HTH_MARR_1"/>
    <property type="match status" value="1"/>
</dbReference>
<dbReference type="InterPro" id="IPR039422">
    <property type="entry name" value="MarR/SlyA-like"/>
</dbReference>
<dbReference type="RefSeq" id="WP_063739835.1">
    <property type="nucleotide sequence ID" value="NZ_BAAAUZ010000038.1"/>
</dbReference>
<keyword evidence="6" id="KW-1185">Reference proteome</keyword>
<evidence type="ECO:0000256" key="2">
    <source>
        <dbReference type="ARBA" id="ARBA00023125"/>
    </source>
</evidence>
<dbReference type="InterPro" id="IPR036390">
    <property type="entry name" value="WH_DNA-bd_sf"/>
</dbReference>
<dbReference type="GO" id="GO:0003700">
    <property type="term" value="F:DNA-binding transcription factor activity"/>
    <property type="evidence" value="ECO:0007669"/>
    <property type="project" value="InterPro"/>
</dbReference>
<dbReference type="Gene3D" id="1.10.10.10">
    <property type="entry name" value="Winged helix-like DNA-binding domain superfamily/Winged helix DNA-binding domain"/>
    <property type="match status" value="1"/>
</dbReference>
<dbReference type="GO" id="GO:0003677">
    <property type="term" value="F:DNA binding"/>
    <property type="evidence" value="ECO:0007669"/>
    <property type="project" value="UniProtKB-KW"/>
</dbReference>
<dbReference type="PANTHER" id="PTHR33164">
    <property type="entry name" value="TRANSCRIPTIONAL REGULATOR, MARR FAMILY"/>
    <property type="match status" value="1"/>
</dbReference>
<dbReference type="AlphaFoldDB" id="A0A9W6P1G5"/>
<organism evidence="5 6">
    <name type="scientific">Pseudonocardia halophobica</name>
    <dbReference type="NCBI Taxonomy" id="29401"/>
    <lineage>
        <taxon>Bacteria</taxon>
        <taxon>Bacillati</taxon>
        <taxon>Actinomycetota</taxon>
        <taxon>Actinomycetes</taxon>
        <taxon>Pseudonocardiales</taxon>
        <taxon>Pseudonocardiaceae</taxon>
        <taxon>Pseudonocardia</taxon>
    </lineage>
</organism>
<keyword evidence="2" id="KW-0238">DNA-binding</keyword>